<dbReference type="PANTHER" id="PTHR24220:SF685">
    <property type="entry name" value="ABC TRANSPORTER RELATED"/>
    <property type="match status" value="1"/>
</dbReference>
<accession>A0ABU0GK45</accession>
<dbReference type="SUPFAM" id="SSF52540">
    <property type="entry name" value="P-loop containing nucleoside triphosphate hydrolases"/>
    <property type="match status" value="1"/>
</dbReference>
<comment type="caution">
    <text evidence="6">The sequence shown here is derived from an EMBL/GenBank/DDBJ whole genome shotgun (WGS) entry which is preliminary data.</text>
</comment>
<dbReference type="InterPro" id="IPR017871">
    <property type="entry name" value="ABC_transporter-like_CS"/>
</dbReference>
<dbReference type="PANTHER" id="PTHR24220">
    <property type="entry name" value="IMPORT ATP-BINDING PROTEIN"/>
    <property type="match status" value="1"/>
</dbReference>
<evidence type="ECO:0000256" key="2">
    <source>
        <dbReference type="ARBA" id="ARBA00022741"/>
    </source>
</evidence>
<dbReference type="PROSITE" id="PS50893">
    <property type="entry name" value="ABC_TRANSPORTER_2"/>
    <property type="match status" value="1"/>
</dbReference>
<gene>
    <name evidence="6" type="ORF">JO380_002114</name>
</gene>
<dbReference type="InterPro" id="IPR027417">
    <property type="entry name" value="P-loop_NTPase"/>
</dbReference>
<evidence type="ECO:0000256" key="1">
    <source>
        <dbReference type="ARBA" id="ARBA00022448"/>
    </source>
</evidence>
<evidence type="ECO:0000259" key="5">
    <source>
        <dbReference type="PROSITE" id="PS50893"/>
    </source>
</evidence>
<dbReference type="CDD" id="cd03255">
    <property type="entry name" value="ABC_MJ0796_LolCDE_FtsE"/>
    <property type="match status" value="1"/>
</dbReference>
<feature type="domain" description="ABC transporter" evidence="5">
    <location>
        <begin position="38"/>
        <end position="273"/>
    </location>
</feature>
<dbReference type="Pfam" id="PF00005">
    <property type="entry name" value="ABC_tran"/>
    <property type="match status" value="1"/>
</dbReference>
<feature type="region of interest" description="Disordered" evidence="4">
    <location>
        <begin position="250"/>
        <end position="291"/>
    </location>
</feature>
<sequence>MTDPTIPAPGDLVPPATGTAPDAARPVTSAWTGAAPRLAGRGLVHRFGTTTALAGVDVDLADGESLAVMGPSGSGKSTLLHVLAGIIVPSGGTVTLRGEPVQALSEKKRSLLRRTRYGFVFQFGQLLSELSALENVALPAMLTGASRSDAQAAAGQWLAALGLAGAEGRRPGELSGGQAQRVAVARALITRPEVVFADEPTGALDQQTGHDVMKVLVDSTRAVGSSLVVVTHDADVAAWCDRRIDMRDGLVVPPGSTTGEGVGPRPGEKPGRALPDDLGSARVSDVFGGAR</sequence>
<keyword evidence="3 6" id="KW-0067">ATP-binding</keyword>
<dbReference type="GO" id="GO:0005524">
    <property type="term" value="F:ATP binding"/>
    <property type="evidence" value="ECO:0007669"/>
    <property type="project" value="UniProtKB-KW"/>
</dbReference>
<proteinExistence type="predicted"/>
<dbReference type="Gene3D" id="3.40.50.300">
    <property type="entry name" value="P-loop containing nucleotide triphosphate hydrolases"/>
    <property type="match status" value="1"/>
</dbReference>
<dbReference type="EMBL" id="JAUSVM010000001">
    <property type="protein sequence ID" value="MDQ0425733.1"/>
    <property type="molecule type" value="Genomic_DNA"/>
</dbReference>
<keyword evidence="1" id="KW-0813">Transport</keyword>
<dbReference type="PROSITE" id="PS00211">
    <property type="entry name" value="ABC_TRANSPORTER_1"/>
    <property type="match status" value="1"/>
</dbReference>
<evidence type="ECO:0000256" key="4">
    <source>
        <dbReference type="SAM" id="MobiDB-lite"/>
    </source>
</evidence>
<protein>
    <submittedName>
        <fullName evidence="6">ABC transport system ATP-binding protein</fullName>
    </submittedName>
</protein>
<feature type="region of interest" description="Disordered" evidence="4">
    <location>
        <begin position="1"/>
        <end position="25"/>
    </location>
</feature>
<organism evidence="6 7">
    <name type="scientific">Cellulomonas iranensis</name>
    <dbReference type="NCBI Taxonomy" id="76862"/>
    <lineage>
        <taxon>Bacteria</taxon>
        <taxon>Bacillati</taxon>
        <taxon>Actinomycetota</taxon>
        <taxon>Actinomycetes</taxon>
        <taxon>Micrococcales</taxon>
        <taxon>Cellulomonadaceae</taxon>
        <taxon>Cellulomonas</taxon>
    </lineage>
</organism>
<dbReference type="InterPro" id="IPR017911">
    <property type="entry name" value="MacB-like_ATP-bd"/>
</dbReference>
<reference evidence="6 7" key="1">
    <citation type="submission" date="2023-07" db="EMBL/GenBank/DDBJ databases">
        <title>Sequencing the genomes of 1000 actinobacteria strains.</title>
        <authorList>
            <person name="Klenk H.-P."/>
        </authorList>
    </citation>
    <scope>NUCLEOTIDE SEQUENCE [LARGE SCALE GENOMIC DNA]</scope>
    <source>
        <strain evidence="6 7">DSM 14785</strain>
    </source>
</reference>
<evidence type="ECO:0000256" key="3">
    <source>
        <dbReference type="ARBA" id="ARBA00022840"/>
    </source>
</evidence>
<keyword evidence="7" id="KW-1185">Reference proteome</keyword>
<keyword evidence="2" id="KW-0547">Nucleotide-binding</keyword>
<dbReference type="InterPro" id="IPR003593">
    <property type="entry name" value="AAA+_ATPase"/>
</dbReference>
<evidence type="ECO:0000313" key="7">
    <source>
        <dbReference type="Proteomes" id="UP001240250"/>
    </source>
</evidence>
<name>A0ABU0GK45_9CELL</name>
<feature type="compositionally biased region" description="Basic and acidic residues" evidence="4">
    <location>
        <begin position="266"/>
        <end position="275"/>
    </location>
</feature>
<dbReference type="InterPro" id="IPR015854">
    <property type="entry name" value="ABC_transpr_LolD-like"/>
</dbReference>
<evidence type="ECO:0000313" key="6">
    <source>
        <dbReference type="EMBL" id="MDQ0425733.1"/>
    </source>
</evidence>
<dbReference type="Proteomes" id="UP001240250">
    <property type="component" value="Unassembled WGS sequence"/>
</dbReference>
<dbReference type="InterPro" id="IPR003439">
    <property type="entry name" value="ABC_transporter-like_ATP-bd"/>
</dbReference>
<dbReference type="SMART" id="SM00382">
    <property type="entry name" value="AAA"/>
    <property type="match status" value="1"/>
</dbReference>
<dbReference type="RefSeq" id="WP_070320956.1">
    <property type="nucleotide sequence ID" value="NZ_JAUSVM010000001.1"/>
</dbReference>